<evidence type="ECO:0000256" key="1">
    <source>
        <dbReference type="SAM" id="Coils"/>
    </source>
</evidence>
<organism evidence="3 4">
    <name type="scientific">Abeliophyllum distichum</name>
    <dbReference type="NCBI Taxonomy" id="126358"/>
    <lineage>
        <taxon>Eukaryota</taxon>
        <taxon>Viridiplantae</taxon>
        <taxon>Streptophyta</taxon>
        <taxon>Embryophyta</taxon>
        <taxon>Tracheophyta</taxon>
        <taxon>Spermatophyta</taxon>
        <taxon>Magnoliopsida</taxon>
        <taxon>eudicotyledons</taxon>
        <taxon>Gunneridae</taxon>
        <taxon>Pentapetalae</taxon>
        <taxon>asterids</taxon>
        <taxon>lamiids</taxon>
        <taxon>Lamiales</taxon>
        <taxon>Oleaceae</taxon>
        <taxon>Forsythieae</taxon>
        <taxon>Abeliophyllum</taxon>
    </lineage>
</organism>
<dbReference type="Proteomes" id="UP001604336">
    <property type="component" value="Unassembled WGS sequence"/>
</dbReference>
<feature type="coiled-coil region" evidence="1">
    <location>
        <begin position="318"/>
        <end position="397"/>
    </location>
</feature>
<comment type="caution">
    <text evidence="3">The sequence shown here is derived from an EMBL/GenBank/DDBJ whole genome shotgun (WGS) entry which is preliminary data.</text>
</comment>
<name>A0ABD1Q3L4_9LAMI</name>
<dbReference type="EMBL" id="JBFOLK010000012">
    <property type="protein sequence ID" value="KAL2470459.1"/>
    <property type="molecule type" value="Genomic_DNA"/>
</dbReference>
<feature type="region of interest" description="Disordered" evidence="2">
    <location>
        <begin position="201"/>
        <end position="229"/>
    </location>
</feature>
<sequence>MYRISNDIEFVVLNQAVLAAGLQLPFPRVVRKFLRECGIAPTQLCPNGWRILIGLLILWDQLGFLRPSIREFNSLYSFKSDGKRSGWWYASVKAKTGVASSLRPRTRLKIGKSSGSSSVVCGYVAQEFTEEFSERAQRARDISENLRSSTVLIIEEKLISARLFPSLSDRPVARWSPSSPRPEQSPARSVEEITAPVAIRAGPSSSQAARPSPVGPQLQPTYLGSTPEKDEEFVRLRGTLPKPVRDFIRSNSSTREEIVGLPLSTRRAIRSIEKCWTPAQQKYLESMGVVDSVVAASVNVSRAAIQLTSASEKMGRLLSDVQVMRNEGRKVLEELEDEKRLRAASEDVLFRREEELRGKEAELRAMAEELERANKSRADLEHNLEAERKNNTELRAALEKSAGKEEAVAEYRLSDAYLAEQEMVYFLTMEELIETTVEKRPD</sequence>
<gene>
    <name evidence="3" type="ORF">Adt_38595</name>
</gene>
<evidence type="ECO:0000313" key="4">
    <source>
        <dbReference type="Proteomes" id="UP001604336"/>
    </source>
</evidence>
<reference evidence="4" key="1">
    <citation type="submission" date="2024-07" db="EMBL/GenBank/DDBJ databases">
        <title>Two chromosome-level genome assemblies of Korean endemic species Abeliophyllum distichum and Forsythia ovata (Oleaceae).</title>
        <authorList>
            <person name="Jang H."/>
        </authorList>
    </citation>
    <scope>NUCLEOTIDE SEQUENCE [LARGE SCALE GENOMIC DNA]</scope>
</reference>
<evidence type="ECO:0000313" key="3">
    <source>
        <dbReference type="EMBL" id="KAL2470459.1"/>
    </source>
</evidence>
<keyword evidence="4" id="KW-1185">Reference proteome</keyword>
<keyword evidence="1" id="KW-0175">Coiled coil</keyword>
<accession>A0ABD1Q3L4</accession>
<protein>
    <submittedName>
        <fullName evidence="3">Plus3 domain-containing protein</fullName>
    </submittedName>
</protein>
<evidence type="ECO:0000256" key="2">
    <source>
        <dbReference type="SAM" id="MobiDB-lite"/>
    </source>
</evidence>
<dbReference type="AlphaFoldDB" id="A0ABD1Q3L4"/>
<proteinExistence type="predicted"/>